<proteinExistence type="predicted"/>
<evidence type="ECO:0000313" key="1">
    <source>
        <dbReference type="EMBL" id="MEQ2253270.1"/>
    </source>
</evidence>
<protein>
    <submittedName>
        <fullName evidence="1">Uncharacterized protein</fullName>
    </submittedName>
</protein>
<dbReference type="Proteomes" id="UP001482620">
    <property type="component" value="Unassembled WGS sequence"/>
</dbReference>
<keyword evidence="2" id="KW-1185">Reference proteome</keyword>
<organism evidence="1 2">
    <name type="scientific">Ilyodon furcidens</name>
    <name type="common">goldbreast splitfin</name>
    <dbReference type="NCBI Taxonomy" id="33524"/>
    <lineage>
        <taxon>Eukaryota</taxon>
        <taxon>Metazoa</taxon>
        <taxon>Chordata</taxon>
        <taxon>Craniata</taxon>
        <taxon>Vertebrata</taxon>
        <taxon>Euteleostomi</taxon>
        <taxon>Actinopterygii</taxon>
        <taxon>Neopterygii</taxon>
        <taxon>Teleostei</taxon>
        <taxon>Neoteleostei</taxon>
        <taxon>Acanthomorphata</taxon>
        <taxon>Ovalentaria</taxon>
        <taxon>Atherinomorphae</taxon>
        <taxon>Cyprinodontiformes</taxon>
        <taxon>Goodeidae</taxon>
        <taxon>Ilyodon</taxon>
    </lineage>
</organism>
<reference evidence="1 2" key="1">
    <citation type="submission" date="2021-06" db="EMBL/GenBank/DDBJ databases">
        <authorList>
            <person name="Palmer J.M."/>
        </authorList>
    </citation>
    <scope>NUCLEOTIDE SEQUENCE [LARGE SCALE GENOMIC DNA]</scope>
    <source>
        <strain evidence="2">if_2019</strain>
        <tissue evidence="1">Muscle</tissue>
    </source>
</reference>
<gene>
    <name evidence="1" type="ORF">ILYODFUR_030405</name>
</gene>
<accession>A0ABV0V7F7</accession>
<evidence type="ECO:0000313" key="2">
    <source>
        <dbReference type="Proteomes" id="UP001482620"/>
    </source>
</evidence>
<comment type="caution">
    <text evidence="1">The sequence shown here is derived from an EMBL/GenBank/DDBJ whole genome shotgun (WGS) entry which is preliminary data.</text>
</comment>
<name>A0ABV0V7F7_9TELE</name>
<feature type="non-terminal residue" evidence="1">
    <location>
        <position position="1"/>
    </location>
</feature>
<dbReference type="EMBL" id="JAHRIQ010097185">
    <property type="protein sequence ID" value="MEQ2253270.1"/>
    <property type="molecule type" value="Genomic_DNA"/>
</dbReference>
<sequence>GYSKKWWCWGCSFKPGPGPVGDGRSHRQRTIQSNLFQCMCGNNMSVPLLAEAVTVSGTEKETAAVSPT</sequence>